<dbReference type="RefSeq" id="WP_013113783.1">
    <property type="nucleotide sequence ID" value="NC_014150.1"/>
</dbReference>
<dbReference type="AlphaFoldDB" id="D5U9I7"/>
<feature type="domain" description="Glycosyltransferase 2-like" evidence="1">
    <location>
        <begin position="5"/>
        <end position="145"/>
    </location>
</feature>
<dbReference type="CDD" id="cd00761">
    <property type="entry name" value="Glyco_tranf_GTA_type"/>
    <property type="match status" value="1"/>
</dbReference>
<dbReference type="Gene3D" id="3.90.550.10">
    <property type="entry name" value="Spore Coat Polysaccharide Biosynthesis Protein SpsA, Chain A"/>
    <property type="match status" value="1"/>
</dbReference>
<dbReference type="HOGENOM" id="CLU_025996_25_3_12"/>
<sequence length="369" mass="44217">MIKVSVIVPIYNVENYLKKCLDSIINQTLKDIEIICVNDCSTDGSKDIVLEYIQKDKRIKLINHEENQGLGFSRNTGFYDSKSEYVSFIDSDDFISNDYIEYLYDTAVKYNADIVFTNNIYTVNENKGYIKPYYHNRLEKWKKDYNDTCFEGVSYFNVNTSEKENTPQYPLAVSWNKLYKKEFLQKNKLVYSKVRIAEDIDIFYRILANNPKMYYNNNAKYYYLQRSTSLAGNVSHTSKIPIAILEVFKNVYEYYKENRNELLIDCNYYNFLSLMHTFNNYKADNKNEFYKKCHELMKSLNPEIDRKKHAFYAYSMYIMKTYDDYNVYLDKIESIKKKVFDVAWWIPSITLREKYKKVNLDKLAEKNWK</sequence>
<reference evidence="2 3" key="1">
    <citation type="journal article" date="2010" name="Stand. Genomic Sci.">
        <title>Complete genome sequence of Brachyspira murdochii type strain (56-150).</title>
        <authorList>
            <person name="Pati A."/>
            <person name="Sikorski J."/>
            <person name="Gronow S."/>
            <person name="Munk C."/>
            <person name="Lapidus A."/>
            <person name="Copeland A."/>
            <person name="Glavina Del Tio T."/>
            <person name="Nolan M."/>
            <person name="Lucas S."/>
            <person name="Chen F."/>
            <person name="Tice H."/>
            <person name="Cheng J.F."/>
            <person name="Han C."/>
            <person name="Detter J.C."/>
            <person name="Bruce D."/>
            <person name="Tapia R."/>
            <person name="Goodwin L."/>
            <person name="Pitluck S."/>
            <person name="Liolios K."/>
            <person name="Ivanova N."/>
            <person name="Mavromatis K."/>
            <person name="Mikhailova N."/>
            <person name="Chen A."/>
            <person name="Palaniappan K."/>
            <person name="Land M."/>
            <person name="Hauser L."/>
            <person name="Chang Y.J."/>
            <person name="Jeffries C.D."/>
            <person name="Spring S."/>
            <person name="Rohde M."/>
            <person name="Goker M."/>
            <person name="Bristow J."/>
            <person name="Eisen J.A."/>
            <person name="Markowitz V."/>
            <person name="Hugenholtz P."/>
            <person name="Kyrpides N.C."/>
            <person name="Klenk H.P."/>
        </authorList>
    </citation>
    <scope>NUCLEOTIDE SEQUENCE [LARGE SCALE GENOMIC DNA]</scope>
    <source>
        <strain evidence="3">ATCC 51284 / DSM 12563 / 56-150</strain>
    </source>
</reference>
<keyword evidence="2" id="KW-0808">Transferase</keyword>
<gene>
    <name evidence="2" type="ordered locus">Bmur_1268</name>
</gene>
<evidence type="ECO:0000313" key="3">
    <source>
        <dbReference type="Proteomes" id="UP000001915"/>
    </source>
</evidence>
<dbReference type="CAZy" id="GT2">
    <property type="family name" value="Glycosyltransferase Family 2"/>
</dbReference>
<protein>
    <submittedName>
        <fullName evidence="2">Glycosyl transferase family 2</fullName>
    </submittedName>
</protein>
<dbReference type="PANTHER" id="PTHR22916">
    <property type="entry name" value="GLYCOSYLTRANSFERASE"/>
    <property type="match status" value="1"/>
</dbReference>
<evidence type="ECO:0000313" key="2">
    <source>
        <dbReference type="EMBL" id="ADG71360.1"/>
    </source>
</evidence>
<dbReference type="eggNOG" id="COG0463">
    <property type="taxonomic scope" value="Bacteria"/>
</dbReference>
<proteinExistence type="predicted"/>
<dbReference type="OrthoDB" id="305760at2"/>
<dbReference type="InterPro" id="IPR029044">
    <property type="entry name" value="Nucleotide-diphossugar_trans"/>
</dbReference>
<dbReference type="EMBL" id="CP001959">
    <property type="protein sequence ID" value="ADG71360.1"/>
    <property type="molecule type" value="Genomic_DNA"/>
</dbReference>
<dbReference type="GO" id="GO:0016758">
    <property type="term" value="F:hexosyltransferase activity"/>
    <property type="evidence" value="ECO:0007669"/>
    <property type="project" value="UniProtKB-ARBA"/>
</dbReference>
<dbReference type="KEGG" id="brm:Bmur_1268"/>
<dbReference type="InterPro" id="IPR001173">
    <property type="entry name" value="Glyco_trans_2-like"/>
</dbReference>
<dbReference type="PANTHER" id="PTHR22916:SF3">
    <property type="entry name" value="UDP-GLCNAC:BETAGAL BETA-1,3-N-ACETYLGLUCOSAMINYLTRANSFERASE-LIKE PROTEIN 1"/>
    <property type="match status" value="1"/>
</dbReference>
<dbReference type="Proteomes" id="UP000001915">
    <property type="component" value="Chromosome"/>
</dbReference>
<organism evidence="2 3">
    <name type="scientific">Brachyspira murdochii (strain ATCC 51284 / DSM 12563 / 56-150)</name>
    <name type="common">Serpulina murdochii</name>
    <dbReference type="NCBI Taxonomy" id="526224"/>
    <lineage>
        <taxon>Bacteria</taxon>
        <taxon>Pseudomonadati</taxon>
        <taxon>Spirochaetota</taxon>
        <taxon>Spirochaetia</taxon>
        <taxon>Brachyspirales</taxon>
        <taxon>Brachyspiraceae</taxon>
        <taxon>Brachyspira</taxon>
    </lineage>
</organism>
<dbReference type="STRING" id="526224.Bmur_1268"/>
<accession>D5U9I7</accession>
<dbReference type="SUPFAM" id="SSF53448">
    <property type="entry name" value="Nucleotide-diphospho-sugar transferases"/>
    <property type="match status" value="1"/>
</dbReference>
<name>D5U9I7_BRAM5</name>
<evidence type="ECO:0000259" key="1">
    <source>
        <dbReference type="Pfam" id="PF00535"/>
    </source>
</evidence>
<dbReference type="Pfam" id="PF00535">
    <property type="entry name" value="Glycos_transf_2"/>
    <property type="match status" value="1"/>
</dbReference>